<feature type="domain" description="HTH psq-type" evidence="3">
    <location>
        <begin position="15"/>
        <end position="65"/>
    </location>
</feature>
<feature type="region of interest" description="Disordered" evidence="1">
    <location>
        <begin position="447"/>
        <end position="469"/>
    </location>
</feature>
<dbReference type="AlphaFoldDB" id="A0A7M4F5K3"/>
<dbReference type="InterPro" id="IPR007889">
    <property type="entry name" value="HTH_Psq"/>
</dbReference>
<dbReference type="GeneTree" id="ENSGT00940000162277"/>
<organism evidence="4 5">
    <name type="scientific">Crocodylus porosus</name>
    <name type="common">Saltwater crocodile</name>
    <name type="synonym">Estuarine crocodile</name>
    <dbReference type="NCBI Taxonomy" id="8502"/>
    <lineage>
        <taxon>Eukaryota</taxon>
        <taxon>Metazoa</taxon>
        <taxon>Chordata</taxon>
        <taxon>Craniata</taxon>
        <taxon>Vertebrata</taxon>
        <taxon>Euteleostomi</taxon>
        <taxon>Archelosauria</taxon>
        <taxon>Archosauria</taxon>
        <taxon>Crocodylia</taxon>
        <taxon>Longirostres</taxon>
        <taxon>Crocodylidae</taxon>
        <taxon>Crocodylus</taxon>
    </lineage>
</organism>
<reference evidence="4" key="2">
    <citation type="submission" date="2025-09" db="UniProtKB">
        <authorList>
            <consortium name="Ensembl"/>
        </authorList>
    </citation>
    <scope>IDENTIFICATION</scope>
</reference>
<feature type="domain" description="DDE-1" evidence="2">
    <location>
        <begin position="195"/>
        <end position="366"/>
    </location>
</feature>
<dbReference type="Ensembl" id="ENSCPRT00005021318.1">
    <property type="protein sequence ID" value="ENSCPRP00005018229.1"/>
    <property type="gene ID" value="ENSCPRG00005012707.1"/>
</dbReference>
<dbReference type="PANTHER" id="PTHR19303:SF11">
    <property type="entry name" value="JERKY PROTEIN HOMOLOG"/>
    <property type="match status" value="1"/>
</dbReference>
<dbReference type="InterPro" id="IPR050863">
    <property type="entry name" value="CenT-Element_Derived"/>
</dbReference>
<name>A0A7M4F5K3_CROPO</name>
<evidence type="ECO:0000259" key="2">
    <source>
        <dbReference type="Pfam" id="PF03184"/>
    </source>
</evidence>
<dbReference type="Proteomes" id="UP000594220">
    <property type="component" value="Unplaced"/>
</dbReference>
<evidence type="ECO:0000313" key="4">
    <source>
        <dbReference type="Ensembl" id="ENSCPRP00005018229.1"/>
    </source>
</evidence>
<evidence type="ECO:0000256" key="1">
    <source>
        <dbReference type="SAM" id="MobiDB-lite"/>
    </source>
</evidence>
<dbReference type="Pfam" id="PF04218">
    <property type="entry name" value="CENP-B_N"/>
    <property type="match status" value="1"/>
</dbReference>
<reference evidence="4" key="1">
    <citation type="submission" date="2025-08" db="UniProtKB">
        <authorList>
            <consortium name="Ensembl"/>
        </authorList>
    </citation>
    <scope>IDENTIFICATION</scope>
</reference>
<protein>
    <recommendedName>
        <fullName evidence="6">DDE-1 domain-containing protein</fullName>
    </recommendedName>
</protein>
<proteinExistence type="predicted"/>
<feature type="region of interest" description="Disordered" evidence="1">
    <location>
        <begin position="507"/>
        <end position="546"/>
    </location>
</feature>
<dbReference type="InterPro" id="IPR004875">
    <property type="entry name" value="DDE_SF_endonuclease_dom"/>
</dbReference>
<accession>A0A7M4F5K3</accession>
<sequence>QVQTPAPGRNDRGQKQKHVVLMITQKLDIIKYLGKGENRSRLMQEFSVGSSVIYDINAQRAELLQLMTNSNCSNKAIELCCTLHKPKLEQLDKILYEWFALKCLDGAPISGSMQIKKSCVFSAGWLFDVCREKKSADHEVAEKYCGFFQKLVVEHGVSPEQICDANETGLSWCCLPTTTLIGAGEVGAVDFKQSKDHLTVLMCANAAGTHRIKLLLVGKFRRPRAFKGVIHIPVEYKVQTNVWMDKEIFLHWFHHVFVPAVKEHLKKLGKPKDTTVILILDNSQAHPPEAVSVWKYFYHLPTFIQPMDQGIIKNLKSIYRRDFRRKLLDYEGSLQEFQLQYTTKDAIFNVACAWCAVKSTTLRKAWRKLWAAVMFAEGSSDEEEFSGFNVRHKKESVKEVLDVLQNADPTNPLTKLEDTELEEWVNIDQDLDVVQTLTDVQIIEKVVHPDRSSAPEQDSEEEDHSEETKVAWATAAQCLETFLKFAEQQSSYSAQEVMQLHVDPSSLCQGSDIAVDDPQEEAHSEAEPCSEATSDLKVPSEAAERQ</sequence>
<dbReference type="PANTHER" id="PTHR19303">
    <property type="entry name" value="TRANSPOSON"/>
    <property type="match status" value="1"/>
</dbReference>
<dbReference type="OMA" id="RDFMRHF"/>
<dbReference type="Pfam" id="PF03184">
    <property type="entry name" value="DDE_1"/>
    <property type="match status" value="1"/>
</dbReference>
<evidence type="ECO:0000313" key="5">
    <source>
        <dbReference type="Proteomes" id="UP000594220"/>
    </source>
</evidence>
<dbReference type="GO" id="GO:0003677">
    <property type="term" value="F:DNA binding"/>
    <property type="evidence" value="ECO:0007669"/>
    <property type="project" value="InterPro"/>
</dbReference>
<keyword evidence="5" id="KW-1185">Reference proteome</keyword>
<evidence type="ECO:0008006" key="6">
    <source>
        <dbReference type="Google" id="ProtNLM"/>
    </source>
</evidence>
<evidence type="ECO:0000259" key="3">
    <source>
        <dbReference type="Pfam" id="PF04218"/>
    </source>
</evidence>
<dbReference type="GO" id="GO:0005634">
    <property type="term" value="C:nucleus"/>
    <property type="evidence" value="ECO:0007669"/>
    <property type="project" value="TreeGrafter"/>
</dbReference>